<name>C6B8J0_RHILS</name>
<organism evidence="1 2">
    <name type="scientific">Rhizobium leguminosarum bv. trifolii (strain WSM1325)</name>
    <dbReference type="NCBI Taxonomy" id="395491"/>
    <lineage>
        <taxon>Bacteria</taxon>
        <taxon>Pseudomonadati</taxon>
        <taxon>Pseudomonadota</taxon>
        <taxon>Alphaproteobacteria</taxon>
        <taxon>Hyphomicrobiales</taxon>
        <taxon>Rhizobiaceae</taxon>
        <taxon>Rhizobium/Agrobacterium group</taxon>
        <taxon>Rhizobium</taxon>
    </lineage>
</organism>
<evidence type="ECO:0000313" key="2">
    <source>
        <dbReference type="Proteomes" id="UP000002256"/>
    </source>
</evidence>
<geneLocation type="plasmid" evidence="1 2">
    <name>pR132503</name>
</geneLocation>
<dbReference type="EMBL" id="CP001625">
    <property type="protein sequence ID" value="ACS60722.1"/>
    <property type="molecule type" value="Genomic_DNA"/>
</dbReference>
<protein>
    <submittedName>
        <fullName evidence="1">Uncharacterized protein</fullName>
    </submittedName>
</protein>
<accession>C6B8J0</accession>
<dbReference type="AlphaFoldDB" id="C6B8J0"/>
<evidence type="ECO:0000313" key="1">
    <source>
        <dbReference type="EMBL" id="ACS60722.1"/>
    </source>
</evidence>
<dbReference type="Proteomes" id="UP000002256">
    <property type="component" value="Plasmid pR132503"/>
</dbReference>
<gene>
    <name evidence="1" type="ordered locus">Rleg_5960</name>
</gene>
<sequence length="191" mass="22041">MDDHGREGMSQHKIPHPGSLRLRELRVERCAGYDLCDSKARLTRLPDHPIEERRERWRRMMNHRLSMMYLTGAMTQGNLAMGARQSSHWRDLCHALRRRFDKSTGTRDFGNALSQIGFSNGSVGARKNIPLQFASDILSSTCRRCSAGTSCEYRVQARCHSPSRQCQRRQACLYHRRVRKTRPACRSPLLS</sequence>
<proteinExistence type="predicted"/>
<keyword evidence="1" id="KW-0614">Plasmid</keyword>
<dbReference type="KEGG" id="rlg:Rleg_5960"/>
<reference evidence="1 2" key="1">
    <citation type="journal article" date="2010" name="Stand. Genomic Sci.">
        <title>Complete genome sequence of Rhizobium leguminosarum bv. trifolii strain WSM1325, an effective microsymbiont of annual Mediterranean clovers.</title>
        <authorList>
            <person name="Reeve W."/>
            <person name="O'Hara G."/>
            <person name="Chain P."/>
            <person name="Ardley J."/>
            <person name="Brau L."/>
            <person name="Nandesena K."/>
            <person name="Tiwari R."/>
            <person name="Copeland A."/>
            <person name="Nolan M."/>
            <person name="Han C."/>
            <person name="Brettin T."/>
            <person name="Land M."/>
            <person name="Ovchinikova G."/>
            <person name="Ivanova N."/>
            <person name="Mavromatis K."/>
            <person name="Markowitz V."/>
            <person name="Kyrpides N."/>
            <person name="Melino V."/>
            <person name="Denton M."/>
            <person name="Yates R."/>
            <person name="Howieson J."/>
        </authorList>
    </citation>
    <scope>NUCLEOTIDE SEQUENCE [LARGE SCALE GENOMIC DNA]</scope>
    <source>
        <strain evidence="2">WSM1325</strain>
        <plasmid evidence="2">Plasmid pR132503</plasmid>
    </source>
</reference>
<dbReference type="HOGENOM" id="CLU_1420436_0_0_5"/>